<proteinExistence type="predicted"/>
<accession>A0ABT0MKI8</accession>
<keyword evidence="2" id="KW-1185">Reference proteome</keyword>
<dbReference type="RefSeq" id="WP_249474866.1">
    <property type="nucleotide sequence ID" value="NZ_JAMBEP010000002.1"/>
</dbReference>
<dbReference type="Proteomes" id="UP001431217">
    <property type="component" value="Unassembled WGS sequence"/>
</dbReference>
<dbReference type="SUPFAM" id="SSF74653">
    <property type="entry name" value="TolA/TonB C-terminal domain"/>
    <property type="match status" value="1"/>
</dbReference>
<evidence type="ECO:0000313" key="1">
    <source>
        <dbReference type="EMBL" id="MCL1635391.1"/>
    </source>
</evidence>
<organism evidence="1 2">
    <name type="scientific">Luteimonas galliterrae</name>
    <dbReference type="NCBI Taxonomy" id="2940486"/>
    <lineage>
        <taxon>Bacteria</taxon>
        <taxon>Pseudomonadati</taxon>
        <taxon>Pseudomonadota</taxon>
        <taxon>Gammaproteobacteria</taxon>
        <taxon>Lysobacterales</taxon>
        <taxon>Lysobacteraceae</taxon>
        <taxon>Luteimonas</taxon>
    </lineage>
</organism>
<reference evidence="1 2" key="1">
    <citation type="submission" date="2022-05" db="EMBL/GenBank/DDBJ databases">
        <title>Luteimonas sp. SX5, whole genome shotgun sequencing project.</title>
        <authorList>
            <person name="Zhao G."/>
            <person name="Shen L."/>
        </authorList>
    </citation>
    <scope>NUCLEOTIDE SEQUENCE [LARGE SCALE GENOMIC DNA]</scope>
    <source>
        <strain evidence="1 2">SX5</strain>
    </source>
</reference>
<comment type="caution">
    <text evidence="1">The sequence shown here is derived from an EMBL/GenBank/DDBJ whole genome shotgun (WGS) entry which is preliminary data.</text>
</comment>
<name>A0ABT0MKI8_9GAMM</name>
<protein>
    <submittedName>
        <fullName evidence="1">Energy transducer TonB</fullName>
    </submittedName>
</protein>
<dbReference type="Gene3D" id="3.30.1150.10">
    <property type="match status" value="1"/>
</dbReference>
<dbReference type="EMBL" id="JAMBEP010000002">
    <property type="protein sequence ID" value="MCL1635391.1"/>
    <property type="molecule type" value="Genomic_DNA"/>
</dbReference>
<sequence>MTAPAFAAEPVRVVNEGGIKTAWALPPGTRLPAPVYPPQFSDRALEVCVGVGYLLNADGSTSHYALLKAWNSASGQREPSPGFWAAFAQSAADALQHWRFQPRPETGRPVPVYTVATMLFGKPETTASPQLRQRCAIPNLAQHLIAIRADSSKRRLLDTDLFDRMQLEPEDFKTRPH</sequence>
<gene>
    <name evidence="1" type="ORF">M2650_12245</name>
</gene>
<evidence type="ECO:0000313" key="2">
    <source>
        <dbReference type="Proteomes" id="UP001431217"/>
    </source>
</evidence>